<sequence length="106" mass="12313">MSTTNEIKLERDKSLKKVGVGASRSRSFGFPSPSSIHRLKLVLDFLFCPTHNSALQNPRKRRSLSFYDASAAYLFPGWSLFGRDTAKRDHWLRFPFWIQLELRPRA</sequence>
<keyword evidence="2" id="KW-1185">Reference proteome</keyword>
<proteinExistence type="predicted"/>
<organism evidence="1 2">
    <name type="scientific">Cotesia glomerata</name>
    <name type="common">Lepidopteran parasitic wasp</name>
    <name type="synonym">Apanteles glomeratus</name>
    <dbReference type="NCBI Taxonomy" id="32391"/>
    <lineage>
        <taxon>Eukaryota</taxon>
        <taxon>Metazoa</taxon>
        <taxon>Ecdysozoa</taxon>
        <taxon>Arthropoda</taxon>
        <taxon>Hexapoda</taxon>
        <taxon>Insecta</taxon>
        <taxon>Pterygota</taxon>
        <taxon>Neoptera</taxon>
        <taxon>Endopterygota</taxon>
        <taxon>Hymenoptera</taxon>
        <taxon>Apocrita</taxon>
        <taxon>Ichneumonoidea</taxon>
        <taxon>Braconidae</taxon>
        <taxon>Microgastrinae</taxon>
        <taxon>Cotesia</taxon>
    </lineage>
</organism>
<protein>
    <submittedName>
        <fullName evidence="1">Uncharacterized protein</fullName>
    </submittedName>
</protein>
<name>A0AAV7J4H5_COTGL</name>
<dbReference type="EMBL" id="JAHXZJ010000001">
    <property type="protein sequence ID" value="KAH0566936.1"/>
    <property type="molecule type" value="Genomic_DNA"/>
</dbReference>
<gene>
    <name evidence="1" type="ORF">KQX54_005630</name>
</gene>
<dbReference type="AlphaFoldDB" id="A0AAV7J4H5"/>
<dbReference type="Proteomes" id="UP000826195">
    <property type="component" value="Unassembled WGS sequence"/>
</dbReference>
<accession>A0AAV7J4H5</accession>
<evidence type="ECO:0000313" key="2">
    <source>
        <dbReference type="Proteomes" id="UP000826195"/>
    </source>
</evidence>
<comment type="caution">
    <text evidence="1">The sequence shown here is derived from an EMBL/GenBank/DDBJ whole genome shotgun (WGS) entry which is preliminary data.</text>
</comment>
<evidence type="ECO:0000313" key="1">
    <source>
        <dbReference type="EMBL" id="KAH0566936.1"/>
    </source>
</evidence>
<reference evidence="1 2" key="1">
    <citation type="journal article" date="2021" name="J. Hered.">
        <title>A chromosome-level genome assembly of the parasitoid wasp, Cotesia glomerata (Hymenoptera: Braconidae).</title>
        <authorList>
            <person name="Pinto B.J."/>
            <person name="Weis J.J."/>
            <person name="Gamble T."/>
            <person name="Ode P.J."/>
            <person name="Paul R."/>
            <person name="Zaspel J.M."/>
        </authorList>
    </citation>
    <scope>NUCLEOTIDE SEQUENCE [LARGE SCALE GENOMIC DNA]</scope>
    <source>
        <strain evidence="1">CgM1</strain>
    </source>
</reference>